<proteinExistence type="inferred from homology"/>
<protein>
    <recommendedName>
        <fullName evidence="2">LOB domain-containing protein</fullName>
    </recommendedName>
</protein>
<keyword evidence="4" id="KW-1185">Reference proteome</keyword>
<reference evidence="3 4" key="1">
    <citation type="journal article" date="2023" name="G3 (Bethesda)">
        <title>A chromosome-length genome assembly and annotation of blackberry (Rubus argutus, cv. 'Hillquist').</title>
        <authorList>
            <person name="Bruna T."/>
            <person name="Aryal R."/>
            <person name="Dudchenko O."/>
            <person name="Sargent D.J."/>
            <person name="Mead D."/>
            <person name="Buti M."/>
            <person name="Cavallini A."/>
            <person name="Hytonen T."/>
            <person name="Andres J."/>
            <person name="Pham M."/>
            <person name="Weisz D."/>
            <person name="Mascagni F."/>
            <person name="Usai G."/>
            <person name="Natali L."/>
            <person name="Bassil N."/>
            <person name="Fernandez G.E."/>
            <person name="Lomsadze A."/>
            <person name="Armour M."/>
            <person name="Olukolu B."/>
            <person name="Poorten T."/>
            <person name="Britton C."/>
            <person name="Davik J."/>
            <person name="Ashrafi H."/>
            <person name="Aiden E.L."/>
            <person name="Borodovsky M."/>
            <person name="Worthington M."/>
        </authorList>
    </citation>
    <scope>NUCLEOTIDE SEQUENCE [LARGE SCALE GENOMIC DNA]</scope>
    <source>
        <strain evidence="3">PI 553951</strain>
    </source>
</reference>
<dbReference type="PROSITE" id="PS50891">
    <property type="entry name" value="LOB"/>
    <property type="match status" value="1"/>
</dbReference>
<accession>A0AAW1W232</accession>
<dbReference type="InterPro" id="IPR004883">
    <property type="entry name" value="LOB"/>
</dbReference>
<feature type="domain" description="LOB" evidence="2">
    <location>
        <begin position="4"/>
        <end position="105"/>
    </location>
</feature>
<name>A0AAW1W232_RUBAR</name>
<dbReference type="AlphaFoldDB" id="A0AAW1W232"/>
<evidence type="ECO:0000259" key="2">
    <source>
        <dbReference type="PROSITE" id="PS50891"/>
    </source>
</evidence>
<evidence type="ECO:0000313" key="3">
    <source>
        <dbReference type="EMBL" id="KAK9914191.1"/>
    </source>
</evidence>
<sequence length="125" mass="14223">MVNVRCATCKYLRRRCPSDCIFSPYFPSNNPQRFESVHRIYGASNVAKMLEQLPSSLRPQAAETLCYEAESRIQDPVYGCAAIIFQLQQQLHNTECELAKTRAEIAIIRSNGHGQESDIYSADEY</sequence>
<gene>
    <name evidence="3" type="ORF">M0R45_037982</name>
</gene>
<dbReference type="Pfam" id="PF03195">
    <property type="entry name" value="LOB"/>
    <property type="match status" value="1"/>
</dbReference>
<dbReference type="PANTHER" id="PTHR31301:SF120">
    <property type="entry name" value="LOB DOMAIN-CONTAINING PROTEIN 23-RELATED"/>
    <property type="match status" value="1"/>
</dbReference>
<dbReference type="EMBL" id="JBEDUW010000007">
    <property type="protein sequence ID" value="KAK9914191.1"/>
    <property type="molecule type" value="Genomic_DNA"/>
</dbReference>
<evidence type="ECO:0000256" key="1">
    <source>
        <dbReference type="ARBA" id="ARBA00005474"/>
    </source>
</evidence>
<evidence type="ECO:0000313" key="4">
    <source>
        <dbReference type="Proteomes" id="UP001457282"/>
    </source>
</evidence>
<dbReference type="PANTHER" id="PTHR31301">
    <property type="entry name" value="LOB DOMAIN-CONTAINING PROTEIN 4-RELATED"/>
    <property type="match status" value="1"/>
</dbReference>
<comment type="caution">
    <text evidence="3">The sequence shown here is derived from an EMBL/GenBank/DDBJ whole genome shotgun (WGS) entry which is preliminary data.</text>
</comment>
<dbReference type="Proteomes" id="UP001457282">
    <property type="component" value="Unassembled WGS sequence"/>
</dbReference>
<organism evidence="3 4">
    <name type="scientific">Rubus argutus</name>
    <name type="common">Southern blackberry</name>
    <dbReference type="NCBI Taxonomy" id="59490"/>
    <lineage>
        <taxon>Eukaryota</taxon>
        <taxon>Viridiplantae</taxon>
        <taxon>Streptophyta</taxon>
        <taxon>Embryophyta</taxon>
        <taxon>Tracheophyta</taxon>
        <taxon>Spermatophyta</taxon>
        <taxon>Magnoliopsida</taxon>
        <taxon>eudicotyledons</taxon>
        <taxon>Gunneridae</taxon>
        <taxon>Pentapetalae</taxon>
        <taxon>rosids</taxon>
        <taxon>fabids</taxon>
        <taxon>Rosales</taxon>
        <taxon>Rosaceae</taxon>
        <taxon>Rosoideae</taxon>
        <taxon>Rosoideae incertae sedis</taxon>
        <taxon>Rubus</taxon>
    </lineage>
</organism>
<comment type="similarity">
    <text evidence="1">Belongs to the LOB domain-containing protein family.</text>
</comment>